<reference evidence="1" key="1">
    <citation type="submission" date="2023-07" db="EMBL/GenBank/DDBJ databases">
        <title>Sorghum-associated microbial communities from plants grown in Nebraska, USA.</title>
        <authorList>
            <person name="Schachtman D."/>
        </authorList>
    </citation>
    <scope>NUCLEOTIDE SEQUENCE</scope>
    <source>
        <strain evidence="1">BE330</strain>
    </source>
</reference>
<proteinExistence type="predicted"/>
<organism evidence="1 2">
    <name type="scientific">Deinococcus soli</name>
    <name type="common">ex Cha et al. 2016</name>
    <dbReference type="NCBI Taxonomy" id="1309411"/>
    <lineage>
        <taxon>Bacteria</taxon>
        <taxon>Thermotogati</taxon>
        <taxon>Deinococcota</taxon>
        <taxon>Deinococci</taxon>
        <taxon>Deinococcales</taxon>
        <taxon>Deinococcaceae</taxon>
        <taxon>Deinococcus</taxon>
    </lineage>
</organism>
<dbReference type="EMBL" id="JAVDQK010000004">
    <property type="protein sequence ID" value="MDR6218201.1"/>
    <property type="molecule type" value="Genomic_DNA"/>
</dbReference>
<comment type="caution">
    <text evidence="1">The sequence shown here is derived from an EMBL/GenBank/DDBJ whole genome shotgun (WGS) entry which is preliminary data.</text>
</comment>
<dbReference type="AlphaFoldDB" id="A0AAE3XBG4"/>
<sequence>MENAWQGAKVPHQWVDDTGAPTPEYFQWAERLWSNPRASRYPMGRGHKPAFSWWDGQALGYLDARRQIYFPLYRDALIRSRAYPLLLKEYGARGQLSLSDFDGYDHDAMGLSLRDVLNNDRRPMGHAFVIKAVLLHGPDVTPDQL</sequence>
<gene>
    <name evidence="1" type="ORF">J2Y00_001764</name>
</gene>
<accession>A0AAE3XBG4</accession>
<dbReference type="RefSeq" id="WP_309854405.1">
    <property type="nucleotide sequence ID" value="NZ_JAVDQJ010000005.1"/>
</dbReference>
<dbReference type="Proteomes" id="UP001185331">
    <property type="component" value="Unassembled WGS sequence"/>
</dbReference>
<evidence type="ECO:0000313" key="1">
    <source>
        <dbReference type="EMBL" id="MDR6218201.1"/>
    </source>
</evidence>
<protein>
    <submittedName>
        <fullName evidence="1">Uncharacterized protein</fullName>
    </submittedName>
</protein>
<evidence type="ECO:0000313" key="2">
    <source>
        <dbReference type="Proteomes" id="UP001185331"/>
    </source>
</evidence>
<name>A0AAE3XBG4_9DEIO</name>